<evidence type="ECO:0000313" key="2">
    <source>
        <dbReference type="EMBL" id="MFC3108256.1"/>
    </source>
</evidence>
<comment type="caution">
    <text evidence="2">The sequence shown here is derived from an EMBL/GenBank/DDBJ whole genome shotgun (WGS) entry which is preliminary data.</text>
</comment>
<dbReference type="RefSeq" id="WP_390326091.1">
    <property type="nucleotide sequence ID" value="NZ_JBHRTP010000024.1"/>
</dbReference>
<dbReference type="EMBL" id="JBHRTP010000024">
    <property type="protein sequence ID" value="MFC3108256.1"/>
    <property type="molecule type" value="Genomic_DNA"/>
</dbReference>
<dbReference type="GO" id="GO:0006508">
    <property type="term" value="P:proteolysis"/>
    <property type="evidence" value="ECO:0007669"/>
    <property type="project" value="UniProtKB-KW"/>
</dbReference>
<dbReference type="PROSITE" id="PS00141">
    <property type="entry name" value="ASP_PROTEASE"/>
    <property type="match status" value="1"/>
</dbReference>
<organism evidence="2 3">
    <name type="scientific">Undibacterium arcticum</name>
    <dbReference type="NCBI Taxonomy" id="1762892"/>
    <lineage>
        <taxon>Bacteria</taxon>
        <taxon>Pseudomonadati</taxon>
        <taxon>Pseudomonadota</taxon>
        <taxon>Betaproteobacteria</taxon>
        <taxon>Burkholderiales</taxon>
        <taxon>Oxalobacteraceae</taxon>
        <taxon>Undibacterium</taxon>
    </lineage>
</organism>
<keyword evidence="1" id="KW-0732">Signal</keyword>
<gene>
    <name evidence="2" type="ORF">ACFOFO_09825</name>
</gene>
<protein>
    <submittedName>
        <fullName evidence="2">TIGR02281 family clan AA aspartic protease</fullName>
    </submittedName>
</protein>
<dbReference type="NCBIfam" id="TIGR02281">
    <property type="entry name" value="clan_AA_DTGA"/>
    <property type="match status" value="1"/>
</dbReference>
<dbReference type="InterPro" id="IPR011969">
    <property type="entry name" value="Clan_AA_Asp_peptidase_C"/>
</dbReference>
<accession>A0ABV7F3H7</accession>
<dbReference type="GO" id="GO:0008233">
    <property type="term" value="F:peptidase activity"/>
    <property type="evidence" value="ECO:0007669"/>
    <property type="project" value="UniProtKB-KW"/>
</dbReference>
<dbReference type="SUPFAM" id="SSF50630">
    <property type="entry name" value="Acid proteases"/>
    <property type="match status" value="1"/>
</dbReference>
<name>A0ABV7F3H7_9BURK</name>
<proteinExistence type="predicted"/>
<sequence length="210" mass="22235">MRIIPLMTCLLLLAGTADAADIGVVGLFPGKAVLVIDDAAPKTYAIGNTIAEGTRLVASDGNSATVEVNGKRQTLVIGQHANHTISTGPASVTLQADSRGHFLAQGQINGGTMRMLVDTGASMVALSASDALRLGIDYKNGQRITVNTANGVAAVYRIKLDSVKVGDIELRQIDAVIHETGLPYALLGMSFLNRTDMRRDGEQMTLTRRF</sequence>
<evidence type="ECO:0000256" key="1">
    <source>
        <dbReference type="SAM" id="SignalP"/>
    </source>
</evidence>
<evidence type="ECO:0000313" key="3">
    <source>
        <dbReference type="Proteomes" id="UP001595530"/>
    </source>
</evidence>
<dbReference type="InterPro" id="IPR001969">
    <property type="entry name" value="Aspartic_peptidase_AS"/>
</dbReference>
<dbReference type="Gene3D" id="2.40.70.10">
    <property type="entry name" value="Acid Proteases"/>
    <property type="match status" value="1"/>
</dbReference>
<reference evidence="3" key="1">
    <citation type="journal article" date="2019" name="Int. J. Syst. Evol. Microbiol.">
        <title>The Global Catalogue of Microorganisms (GCM) 10K type strain sequencing project: providing services to taxonomists for standard genome sequencing and annotation.</title>
        <authorList>
            <consortium name="The Broad Institute Genomics Platform"/>
            <consortium name="The Broad Institute Genome Sequencing Center for Infectious Disease"/>
            <person name="Wu L."/>
            <person name="Ma J."/>
        </authorList>
    </citation>
    <scope>NUCLEOTIDE SEQUENCE [LARGE SCALE GENOMIC DNA]</scope>
    <source>
        <strain evidence="3">KCTC 42986</strain>
    </source>
</reference>
<keyword evidence="2" id="KW-0645">Protease</keyword>
<dbReference type="InterPro" id="IPR034122">
    <property type="entry name" value="Retropepsin-like_bacterial"/>
</dbReference>
<keyword evidence="2" id="KW-0378">Hydrolase</keyword>
<dbReference type="Pfam" id="PF13975">
    <property type="entry name" value="gag-asp_proteas"/>
    <property type="match status" value="1"/>
</dbReference>
<keyword evidence="3" id="KW-1185">Reference proteome</keyword>
<feature type="chain" id="PRO_5045416206" evidence="1">
    <location>
        <begin position="20"/>
        <end position="210"/>
    </location>
</feature>
<feature type="signal peptide" evidence="1">
    <location>
        <begin position="1"/>
        <end position="19"/>
    </location>
</feature>
<dbReference type="CDD" id="cd05483">
    <property type="entry name" value="retropepsin_like_bacteria"/>
    <property type="match status" value="1"/>
</dbReference>
<dbReference type="InterPro" id="IPR021109">
    <property type="entry name" value="Peptidase_aspartic_dom_sf"/>
</dbReference>
<dbReference type="Proteomes" id="UP001595530">
    <property type="component" value="Unassembled WGS sequence"/>
</dbReference>